<dbReference type="Gene3D" id="1.20.5.190">
    <property type="match status" value="3"/>
</dbReference>
<dbReference type="CDD" id="cd21223">
    <property type="entry name" value="CH_ASPM_rpt1"/>
    <property type="match status" value="1"/>
</dbReference>
<evidence type="ECO:0000256" key="5">
    <source>
        <dbReference type="SAM" id="MobiDB-lite"/>
    </source>
</evidence>
<dbReference type="Proteomes" id="UP000070412">
    <property type="component" value="Unassembled WGS sequence"/>
</dbReference>
<evidence type="ECO:0000313" key="9">
    <source>
        <dbReference type="Proteomes" id="UP000070412"/>
    </source>
</evidence>
<evidence type="ECO:0000256" key="2">
    <source>
        <dbReference type="ARBA" id="ARBA00022490"/>
    </source>
</evidence>
<name>A0A834RDT6_SARSC</name>
<evidence type="ECO:0000256" key="1">
    <source>
        <dbReference type="ARBA" id="ARBA00004496"/>
    </source>
</evidence>
<dbReference type="PROSITE" id="PS50021">
    <property type="entry name" value="CH"/>
    <property type="match status" value="1"/>
</dbReference>
<keyword evidence="4" id="KW-0112">Calmodulin-binding</keyword>
<dbReference type="PANTHER" id="PTHR22706">
    <property type="entry name" value="ASSEMBLY FACTOR FOR SPINDLE MICROTUBULES"/>
    <property type="match status" value="1"/>
</dbReference>
<feature type="domain" description="Calponin-homology (CH)" evidence="6">
    <location>
        <begin position="442"/>
        <end position="550"/>
    </location>
</feature>
<evidence type="ECO:0000259" key="6">
    <source>
        <dbReference type="PROSITE" id="PS50021"/>
    </source>
</evidence>
<protein>
    <submittedName>
        <fullName evidence="7">Protein abnormal spindle</fullName>
    </submittedName>
</protein>
<feature type="compositionally biased region" description="Polar residues" evidence="5">
    <location>
        <begin position="1058"/>
        <end position="1074"/>
    </location>
</feature>
<dbReference type="GO" id="GO:0000922">
    <property type="term" value="C:spindle pole"/>
    <property type="evidence" value="ECO:0007669"/>
    <property type="project" value="TreeGrafter"/>
</dbReference>
<keyword evidence="2" id="KW-0963">Cytoplasm</keyword>
<organism evidence="7">
    <name type="scientific">Sarcoptes scabiei</name>
    <name type="common">Itch mite</name>
    <name type="synonym">Acarus scabiei</name>
    <dbReference type="NCBI Taxonomy" id="52283"/>
    <lineage>
        <taxon>Eukaryota</taxon>
        <taxon>Metazoa</taxon>
        <taxon>Ecdysozoa</taxon>
        <taxon>Arthropoda</taxon>
        <taxon>Chelicerata</taxon>
        <taxon>Arachnida</taxon>
        <taxon>Acari</taxon>
        <taxon>Acariformes</taxon>
        <taxon>Sarcoptiformes</taxon>
        <taxon>Astigmata</taxon>
        <taxon>Psoroptidia</taxon>
        <taxon>Sarcoptoidea</taxon>
        <taxon>Sarcoptidae</taxon>
        <taxon>Sarcoptinae</taxon>
        <taxon>Sarcoptes</taxon>
    </lineage>
</organism>
<evidence type="ECO:0000256" key="3">
    <source>
        <dbReference type="ARBA" id="ARBA00022737"/>
    </source>
</evidence>
<dbReference type="InterPro" id="IPR051185">
    <property type="entry name" value="ASPM"/>
</dbReference>
<dbReference type="GO" id="GO:0005737">
    <property type="term" value="C:cytoplasm"/>
    <property type="evidence" value="ECO:0007669"/>
    <property type="project" value="UniProtKB-SubCell"/>
</dbReference>
<dbReference type="GO" id="GO:0007051">
    <property type="term" value="P:spindle organization"/>
    <property type="evidence" value="ECO:0007669"/>
    <property type="project" value="TreeGrafter"/>
</dbReference>
<dbReference type="OrthoDB" id="6515918at2759"/>
<dbReference type="EMBL" id="WVUK01000055">
    <property type="protein sequence ID" value="KAF7493746.1"/>
    <property type="molecule type" value="Genomic_DNA"/>
</dbReference>
<evidence type="ECO:0000313" key="7">
    <source>
        <dbReference type="EMBL" id="KAF7493746.1"/>
    </source>
</evidence>
<dbReference type="InterPro" id="IPR001715">
    <property type="entry name" value="CH_dom"/>
</dbReference>
<dbReference type="GO" id="GO:0000278">
    <property type="term" value="P:mitotic cell cycle"/>
    <property type="evidence" value="ECO:0007669"/>
    <property type="project" value="TreeGrafter"/>
</dbReference>
<dbReference type="SMART" id="SM00015">
    <property type="entry name" value="IQ"/>
    <property type="match status" value="9"/>
</dbReference>
<dbReference type="InterPro" id="IPR000048">
    <property type="entry name" value="IQ_motif_EF-hand-BS"/>
</dbReference>
<evidence type="ECO:0000256" key="4">
    <source>
        <dbReference type="ARBA" id="ARBA00022860"/>
    </source>
</evidence>
<gene>
    <name evidence="7" type="ORF">SSS_8073</name>
</gene>
<dbReference type="GO" id="GO:0005516">
    <property type="term" value="F:calmodulin binding"/>
    <property type="evidence" value="ECO:0007669"/>
    <property type="project" value="UniProtKB-KW"/>
</dbReference>
<dbReference type="EnsemblMetazoa" id="SSS_8073s_mrna">
    <property type="protein sequence ID" value="KAF7493746.1"/>
    <property type="gene ID" value="SSS_8073"/>
</dbReference>
<dbReference type="Pfam" id="PF00612">
    <property type="entry name" value="IQ"/>
    <property type="match status" value="2"/>
</dbReference>
<feature type="region of interest" description="Disordered" evidence="5">
    <location>
        <begin position="1056"/>
        <end position="1088"/>
    </location>
</feature>
<reference evidence="9" key="1">
    <citation type="journal article" date="2020" name="PLoS Negl. Trop. Dis.">
        <title>High-quality nuclear genome for Sarcoptes scabiei-A critical resource for a neglected parasite.</title>
        <authorList>
            <person name="Korhonen P.K."/>
            <person name="Gasser R.B."/>
            <person name="Ma G."/>
            <person name="Wang T."/>
            <person name="Stroehlein A.J."/>
            <person name="Young N.D."/>
            <person name="Ang C.S."/>
            <person name="Fernando D.D."/>
            <person name="Lu H.C."/>
            <person name="Taylor S."/>
            <person name="Reynolds S.L."/>
            <person name="Mofiz E."/>
            <person name="Najaraj S.H."/>
            <person name="Gowda H."/>
            <person name="Madugundu A."/>
            <person name="Renuse S."/>
            <person name="Holt D."/>
            <person name="Pandey A."/>
            <person name="Papenfuss A.T."/>
            <person name="Fischer K."/>
        </authorList>
    </citation>
    <scope>NUCLEOTIDE SEQUENCE [LARGE SCALE GENOMIC DNA]</scope>
</reference>
<dbReference type="AlphaFoldDB" id="A0A834RDT6"/>
<reference evidence="7" key="2">
    <citation type="submission" date="2020-01" db="EMBL/GenBank/DDBJ databases">
        <authorList>
            <person name="Korhonen P.K.K."/>
            <person name="Guangxu M.G."/>
            <person name="Wang T.W."/>
            <person name="Stroehlein A.J.S."/>
            <person name="Young N.D."/>
            <person name="Ang C.-S.A."/>
            <person name="Fernando D.W.F."/>
            <person name="Lu H.L."/>
            <person name="Taylor S.T."/>
            <person name="Ehtesham M.E.M."/>
            <person name="Najaraj S.H.N."/>
            <person name="Harsha G.H.G."/>
            <person name="Madugundu A.M."/>
            <person name="Renuse S.R."/>
            <person name="Holt D.H."/>
            <person name="Pandey A.P."/>
            <person name="Papenfuss A.P."/>
            <person name="Gasser R.B.G."/>
            <person name="Fischer K.F."/>
        </authorList>
    </citation>
    <scope>NUCLEOTIDE SEQUENCE</scope>
    <source>
        <strain evidence="7">SSS_KF_BRIS2020</strain>
    </source>
</reference>
<dbReference type="CDD" id="cd23767">
    <property type="entry name" value="IQCD"/>
    <property type="match status" value="1"/>
</dbReference>
<dbReference type="PANTHER" id="PTHR22706:SF1">
    <property type="entry name" value="ASSEMBLY FACTOR FOR SPINDLE MICROTUBULES"/>
    <property type="match status" value="1"/>
</dbReference>
<evidence type="ECO:0000313" key="8">
    <source>
        <dbReference type="EnsemblMetazoa" id="KAF7493746.1"/>
    </source>
</evidence>
<dbReference type="InterPro" id="IPR027417">
    <property type="entry name" value="P-loop_NTPase"/>
</dbReference>
<proteinExistence type="predicted"/>
<dbReference type="SUPFAM" id="SSF52540">
    <property type="entry name" value="P-loop containing nucleoside triphosphate hydrolases"/>
    <property type="match status" value="1"/>
</dbReference>
<dbReference type="PROSITE" id="PS50096">
    <property type="entry name" value="IQ"/>
    <property type="match status" value="2"/>
</dbReference>
<dbReference type="Gene3D" id="1.10.418.10">
    <property type="entry name" value="Calponin-like domain"/>
    <property type="match status" value="1"/>
</dbReference>
<accession>A0A834RDT6</accession>
<comment type="subcellular location">
    <subcellularLocation>
        <location evidence="1">Cytoplasm</location>
    </subcellularLocation>
</comment>
<dbReference type="InterPro" id="IPR036872">
    <property type="entry name" value="CH_dom_sf"/>
</dbReference>
<sequence>MDSYIISPSTNFKHRNNFPEDGFNFNHIEIEHQPDRFDDSLENIDDNIDNIENNYFSSTNGAAFFTVDISNQEKNDENDIYYQEHLQIRDENPKFKLPPRLAARLYKKHEQSAKIFKCLENVGPITENNPLFRRDTIVVRSKKAKLEAEHAMIVSSENSQFNHEQNKTILMENVAEDSKYVNWINSVIANSFKIENITVDTARIINECIMSEASNSTRMNQNNGLTTKSNSDCISNTKPFNVPLKDDIVGIAYKEEKLMDILRAKAIELYESDDMKLVREVLLEDLRVPRYYIRKDRSIHADVGSKKHILELLLNYNPLWLKVALETIFGQRMTRSSKNEVHTLIQFLTQNLLSFKALALKKNFKNVTTYFINENHVKAAKVHILYHFLMIVHFLDVAKLKRLINHDPCLFRSNAECKSSRALVLLFTRDYITGVGDITKSLRNAGILLQYVQNPIEEFNFTVTKLSSDLRCGVRLARLLEIILLRNDILPRLHFPSHNITRKLHNLEVVFQMLKPFIKDFEKNFTPKEICTGCRPKTILLLDELIEIYRLRMRDIEWQQSIDSIVKIQRTYRRWKECKAQRKYFLELRKATIFVQRLFRAKLVSQTLRKEFLLSKNAAILIESYWRGYYQRKSYLKLKNAAIAIQNLYRAKKAMQKIRSDYLRLKTATILIQNRFRLRRQFQNEFHRFRLMRQSAIKIQRFYKTFKQRKWFLNLVRTTVRVQILYKAKLEARRERQRFLNLKSQTIKLQRKWREKQRNKELERAALIIQRRFRANKLMLEERSRYLQSRWAILVIQKRFRATVEANRERKWFLERKQAAIKIQRFYREQKRSNMFRNVVESYIKKMKNSATIIQKNWRGYKLRKAIDQEYIAFKLIRKRLEIITRDVTEDKLLINVIARSIERMSRTQSVDHLYHEFEKIEKGTTYSITICQTISKYEWFFQVLLMAFNSLNRSEPHKKVIMHILIIFSNILNRTDSKYLYSNMEFLNVLFRIIRNFPKSNSIIQKTLDILNILTEDRKTLAMFKKQKNLTSTLEIFLRKNVSIKSNETPRMLRRQSIGNLNPNRCNSIPTRPNTNNLTSSSSTQRENEIAISNLSNKLLRKIST</sequence>
<dbReference type="SUPFAM" id="SSF47576">
    <property type="entry name" value="Calponin-homology domain, CH-domain"/>
    <property type="match status" value="1"/>
</dbReference>
<feature type="compositionally biased region" description="Low complexity" evidence="5">
    <location>
        <begin position="1075"/>
        <end position="1085"/>
    </location>
</feature>
<keyword evidence="3" id="KW-0677">Repeat</keyword>
<dbReference type="GO" id="GO:0051295">
    <property type="term" value="P:establishment of meiotic spindle localization"/>
    <property type="evidence" value="ECO:0007669"/>
    <property type="project" value="TreeGrafter"/>
</dbReference>
<keyword evidence="9" id="KW-1185">Reference proteome</keyword>
<reference evidence="8" key="3">
    <citation type="submission" date="2022-06" db="UniProtKB">
        <authorList>
            <consortium name="EnsemblMetazoa"/>
        </authorList>
    </citation>
    <scope>IDENTIFICATION</scope>
</reference>